<reference evidence="11" key="1">
    <citation type="submission" date="2019-03" db="EMBL/GenBank/DDBJ databases">
        <title>Snf2 controls pulcherriminic acid biosynthesis and connects pigmentation and antifungal activity of the yeast Metschnikowia pulcherrima.</title>
        <authorList>
            <person name="Gore-Lloyd D."/>
            <person name="Sumann I."/>
            <person name="Brachmann A.O."/>
            <person name="Schneeberger K."/>
            <person name="Ortiz-Merino R.A."/>
            <person name="Moreno-Beltran M."/>
            <person name="Schlaefli M."/>
            <person name="Kirner P."/>
            <person name="Santos Kron A."/>
            <person name="Wolfe K.H."/>
            <person name="Piel J."/>
            <person name="Ahrens C.H."/>
            <person name="Henk D."/>
            <person name="Freimoser F.M."/>
        </authorList>
    </citation>
    <scope>NUCLEOTIDE SEQUENCE [LARGE SCALE GENOMIC DNA]</scope>
    <source>
        <strain evidence="11">APC 1.2</strain>
    </source>
</reference>
<evidence type="ECO:0000256" key="2">
    <source>
        <dbReference type="ARBA" id="ARBA00012418"/>
    </source>
</evidence>
<dbReference type="Gene3D" id="1.10.150.20">
    <property type="entry name" value="5' to 3' exonuclease, C-terminal subdomain"/>
    <property type="match status" value="1"/>
</dbReference>
<keyword evidence="3 8" id="KW-0240">DNA-directed RNA polymerase</keyword>
<dbReference type="STRING" id="2163413.A0A4P6XJC8"/>
<dbReference type="Gene3D" id="1.10.1320.10">
    <property type="entry name" value="DNA-directed RNA polymerase, N-terminal domain"/>
    <property type="match status" value="1"/>
</dbReference>
<dbReference type="EMBL" id="CP034456">
    <property type="protein sequence ID" value="QBM86186.1"/>
    <property type="molecule type" value="Genomic_DNA"/>
</dbReference>
<dbReference type="Proteomes" id="UP000292447">
    <property type="component" value="Chromosome I"/>
</dbReference>
<evidence type="ECO:0000313" key="10">
    <source>
        <dbReference type="EMBL" id="QBM86186.1"/>
    </source>
</evidence>
<dbReference type="SMART" id="SM01311">
    <property type="entry name" value="RPOL_N"/>
    <property type="match status" value="1"/>
</dbReference>
<dbReference type="GO" id="GO:0006390">
    <property type="term" value="P:mitochondrial transcription"/>
    <property type="evidence" value="ECO:0007669"/>
    <property type="project" value="TreeGrafter"/>
</dbReference>
<sequence>MIIWLPYKTARIHIFISISSDWLMFRRLVSLVLTITRKKRLTTASRPTQELHNSVLDTLQLEIVKDLRAEQEKSRIINLDTRIRLSHFLRAVFLGDFATAIADLENFRSRCTRKANLEKNVQIYTSSFVTLLTQACRPDKQIPLASHIDAIVSAAANIPKSVPDSHHIKEIKSLSMILLLRELNAIPPKSKRKSMKLITVIRCSKAWREISSLDVLGRISAQYPHLILQYNQVFQTNEMRPNSGNEDYFGLKNALEAIKKQDGQLSFDSLCKFIETCSFDALAYTGGKAAKYYEIIDSLPEEQKQEFMERYLKFNYKKQLLVEEASQNVYKSMSDLGKMIGFNSLHKRWVSQWLKDATEELKKALRPGAYLEKFAFVFDVLSPRNVCSLVLTHLLSATVPTMHAKVFPLATKMSRALRWELSHTDSFSTSSEFTHLVFNNDHSVEFVCSIADILMRASKIPEIQQLEFQNDEDWKDNVFRLTHVKDENTNSKFARHGAIEAHPIICQHFRIYEELFQTGSYNLPMLHPPRQWTSPHDGGFYSIPLPLVKSSEPSTSNAYMKKAHETGQLASVYQSVNALGMCAWTINQFTLGAFNKILKTSHLPGLPATLRPKIKSTPKPEPEKFPDEEAYRRAYFFWKQNEAENLKKEKGAHSSRIYYDMVNRLANSFAKNGEVLYLPHNMDFRGRVYPAVSFLSHQNEDLVRSLMMFWDAKPLGETGYDWLVYQLANLYNKSKTTMEQLKSFVETHKSSIVGSAQDPLAENAWWLEADNPWQVLALCHEFDALWKYPHDLASYRSRIPVHQDGSCNGLQHYSALGADEKAARAVNVLPGDTMQDVYTTVLGLVEKRVSNDIESKPENEREFARTAQSFLSRKLIKQTVMTTVYGVTPYGATQQVKKRIEEMTENVLENSLLGAEKLRLAGYISGHVLESISDLFAGAELIQNWLVDCCSRCIQAYDPRDFPEPDKIDFFDKNHYRPMMWTSLSGFPVIQMYRKRGIRELRTPLQKLILRDDLRLAPIDELKLKNGIAPNFIHSIDAIHLLMTCLSAKSEGLTFAAVHDSFWTHASEVERLSVIIREEFARLHSSDILASLQQDMAHVNKDSFQLVWVNVEKNTKFVAKLNRLREKTVGKGPILGQSRLNEVLRSEIHENLRVNALVETYKPQLLWVSRSAGPPIIYDDCALSKTVLEKVSPKTHVPLLVPVKLHRAPEVGTLDIRAVLRSKYFFS</sequence>
<keyword evidence="11" id="KW-1185">Reference proteome</keyword>
<dbReference type="EC" id="2.7.7.6" evidence="2 8"/>
<dbReference type="PANTHER" id="PTHR10102:SF0">
    <property type="entry name" value="DNA-DIRECTED RNA POLYMERASE, MITOCHONDRIAL"/>
    <property type="match status" value="1"/>
</dbReference>
<name>A0A4P6XJC8_9ASCO</name>
<dbReference type="InterPro" id="IPR029262">
    <property type="entry name" value="RPOL_N"/>
</dbReference>
<protein>
    <recommendedName>
        <fullName evidence="2 8">DNA-directed RNA polymerase</fullName>
        <ecNumber evidence="2 8">2.7.7.6</ecNumber>
    </recommendedName>
</protein>
<dbReference type="Pfam" id="PF00940">
    <property type="entry name" value="RNA_pol"/>
    <property type="match status" value="1"/>
</dbReference>
<dbReference type="Gene3D" id="1.10.287.280">
    <property type="match status" value="1"/>
</dbReference>
<evidence type="ECO:0000256" key="6">
    <source>
        <dbReference type="ARBA" id="ARBA00023163"/>
    </source>
</evidence>
<comment type="function">
    <text evidence="8">DNA-dependent RNA polymerase catalyzes the transcription of DNA into RNA using the four ribonucleoside triphosphates as substrates.</text>
</comment>
<dbReference type="SUPFAM" id="SSF56672">
    <property type="entry name" value="DNA/RNA polymerases"/>
    <property type="match status" value="1"/>
</dbReference>
<evidence type="ECO:0000256" key="8">
    <source>
        <dbReference type="RuleBase" id="RU003805"/>
    </source>
</evidence>
<keyword evidence="5 8" id="KW-0548">Nucleotidyltransferase</keyword>
<dbReference type="AlphaFoldDB" id="A0A4P6XJC8"/>
<dbReference type="PANTHER" id="PTHR10102">
    <property type="entry name" value="DNA-DIRECTED RNA POLYMERASE, MITOCHONDRIAL"/>
    <property type="match status" value="1"/>
</dbReference>
<dbReference type="InterPro" id="IPR002092">
    <property type="entry name" value="DNA-dir_Rpol_phage-type"/>
</dbReference>
<dbReference type="GO" id="GO:0001018">
    <property type="term" value="F:mitochondrial promoter sequence-specific DNA binding"/>
    <property type="evidence" value="ECO:0007669"/>
    <property type="project" value="TreeGrafter"/>
</dbReference>
<evidence type="ECO:0000256" key="4">
    <source>
        <dbReference type="ARBA" id="ARBA00022679"/>
    </source>
</evidence>
<comment type="similarity">
    <text evidence="1 8">Belongs to the phage and mitochondrial RNA polymerase family.</text>
</comment>
<gene>
    <name evidence="10" type="primary">MPUL0A08220</name>
    <name evidence="10" type="ORF">METSCH_A08220</name>
</gene>
<dbReference type="GO" id="GO:0003899">
    <property type="term" value="F:DNA-directed RNA polymerase activity"/>
    <property type="evidence" value="ECO:0007669"/>
    <property type="project" value="UniProtKB-EC"/>
</dbReference>
<evidence type="ECO:0000313" key="11">
    <source>
        <dbReference type="Proteomes" id="UP000292447"/>
    </source>
</evidence>
<evidence type="ECO:0000259" key="9">
    <source>
        <dbReference type="SMART" id="SM01311"/>
    </source>
</evidence>
<dbReference type="GO" id="GO:0034245">
    <property type="term" value="C:mitochondrial DNA-directed RNA polymerase complex"/>
    <property type="evidence" value="ECO:0007669"/>
    <property type="project" value="TreeGrafter"/>
</dbReference>
<dbReference type="InterPro" id="IPR037159">
    <property type="entry name" value="RNA_POL_N_sf"/>
</dbReference>
<evidence type="ECO:0000256" key="7">
    <source>
        <dbReference type="ARBA" id="ARBA00048552"/>
    </source>
</evidence>
<accession>A0A4P6XJC8</accession>
<feature type="domain" description="DNA-directed RNA polymerase N-terminal" evidence="9">
    <location>
        <begin position="317"/>
        <end position="581"/>
    </location>
</feature>
<dbReference type="Pfam" id="PF14700">
    <property type="entry name" value="RPOL_N"/>
    <property type="match status" value="1"/>
</dbReference>
<evidence type="ECO:0000256" key="1">
    <source>
        <dbReference type="ARBA" id="ARBA00009493"/>
    </source>
</evidence>
<dbReference type="PROSITE" id="PS00489">
    <property type="entry name" value="RNA_POL_PHAGE_2"/>
    <property type="match status" value="1"/>
</dbReference>
<comment type="catalytic activity">
    <reaction evidence="7 8">
        <text>RNA(n) + a ribonucleoside 5'-triphosphate = RNA(n+1) + diphosphate</text>
        <dbReference type="Rhea" id="RHEA:21248"/>
        <dbReference type="Rhea" id="RHEA-COMP:14527"/>
        <dbReference type="Rhea" id="RHEA-COMP:17342"/>
        <dbReference type="ChEBI" id="CHEBI:33019"/>
        <dbReference type="ChEBI" id="CHEBI:61557"/>
        <dbReference type="ChEBI" id="CHEBI:140395"/>
        <dbReference type="EC" id="2.7.7.6"/>
    </reaction>
</comment>
<keyword evidence="4 8" id="KW-0808">Transferase</keyword>
<dbReference type="PROSITE" id="PS00900">
    <property type="entry name" value="RNA_POL_PHAGE_1"/>
    <property type="match status" value="1"/>
</dbReference>
<evidence type="ECO:0000256" key="5">
    <source>
        <dbReference type="ARBA" id="ARBA00022695"/>
    </source>
</evidence>
<keyword evidence="6 8" id="KW-0804">Transcription</keyword>
<evidence type="ECO:0000256" key="3">
    <source>
        <dbReference type="ARBA" id="ARBA00022478"/>
    </source>
</evidence>
<proteinExistence type="inferred from homology"/>
<organism evidence="10 11">
    <name type="scientific">Metschnikowia aff. pulcherrima</name>
    <dbReference type="NCBI Taxonomy" id="2163413"/>
    <lineage>
        <taxon>Eukaryota</taxon>
        <taxon>Fungi</taxon>
        <taxon>Dikarya</taxon>
        <taxon>Ascomycota</taxon>
        <taxon>Saccharomycotina</taxon>
        <taxon>Pichiomycetes</taxon>
        <taxon>Metschnikowiaceae</taxon>
        <taxon>Metschnikowia</taxon>
    </lineage>
</organism>
<dbReference type="InterPro" id="IPR043502">
    <property type="entry name" value="DNA/RNA_pol_sf"/>
</dbReference>
<dbReference type="InterPro" id="IPR046950">
    <property type="entry name" value="DNA-dir_Rpol_C_phage-type"/>
</dbReference>